<sequence>MNELRTVVYPVRNAETLSAARRAVLEWATQVEFSLVDRTKFVTAASELARNTWVHGQGGTMTMTELEADGRRGLRLVFEDSGAGIADIPRAMTDGFSTAGSMGKGLGGAQRLVNEFKLESTPGQGTIVTVLQWKRR</sequence>
<organism evidence="2 3">
    <name type="scientific">Caenimonas koreensis DSM 17982</name>
    <dbReference type="NCBI Taxonomy" id="1121255"/>
    <lineage>
        <taxon>Bacteria</taxon>
        <taxon>Pseudomonadati</taxon>
        <taxon>Pseudomonadota</taxon>
        <taxon>Betaproteobacteria</taxon>
        <taxon>Burkholderiales</taxon>
        <taxon>Comamonadaceae</taxon>
        <taxon>Caenimonas</taxon>
    </lineage>
</organism>
<accession>A0A844BC09</accession>
<proteinExistence type="predicted"/>
<dbReference type="InterPro" id="IPR036890">
    <property type="entry name" value="HATPase_C_sf"/>
</dbReference>
<dbReference type="EMBL" id="WJBU01000019">
    <property type="protein sequence ID" value="MRD49106.1"/>
    <property type="molecule type" value="Genomic_DNA"/>
</dbReference>
<dbReference type="AlphaFoldDB" id="A0A844BC09"/>
<dbReference type="SUPFAM" id="SSF55874">
    <property type="entry name" value="ATPase domain of HSP90 chaperone/DNA topoisomerase II/histidine kinase"/>
    <property type="match status" value="1"/>
</dbReference>
<evidence type="ECO:0000313" key="3">
    <source>
        <dbReference type="Proteomes" id="UP000487350"/>
    </source>
</evidence>
<evidence type="ECO:0000259" key="1">
    <source>
        <dbReference type="Pfam" id="PF13581"/>
    </source>
</evidence>
<evidence type="ECO:0000313" key="2">
    <source>
        <dbReference type="EMBL" id="MRD49106.1"/>
    </source>
</evidence>
<dbReference type="CDD" id="cd16934">
    <property type="entry name" value="HATPase_RsbT-like"/>
    <property type="match status" value="1"/>
</dbReference>
<comment type="caution">
    <text evidence="2">The sequence shown here is derived from an EMBL/GenBank/DDBJ whole genome shotgun (WGS) entry which is preliminary data.</text>
</comment>
<dbReference type="Pfam" id="PF13581">
    <property type="entry name" value="HATPase_c_2"/>
    <property type="match status" value="1"/>
</dbReference>
<feature type="domain" description="Histidine kinase/HSP90-like ATPase" evidence="1">
    <location>
        <begin position="14"/>
        <end position="129"/>
    </location>
</feature>
<protein>
    <submittedName>
        <fullName evidence="2">Anti-sigma regulatory factor</fullName>
    </submittedName>
</protein>
<name>A0A844BC09_9BURK</name>
<dbReference type="InterPro" id="IPR003594">
    <property type="entry name" value="HATPase_dom"/>
</dbReference>
<keyword evidence="3" id="KW-1185">Reference proteome</keyword>
<gene>
    <name evidence="2" type="ORF">GHT07_17660</name>
</gene>
<reference evidence="2 3" key="1">
    <citation type="submission" date="2019-11" db="EMBL/GenBank/DDBJ databases">
        <title>Caenimonas koreensis gen. nov., sp. nov., isolated from activated sludge.</title>
        <authorList>
            <person name="Seung H.R."/>
        </authorList>
    </citation>
    <scope>NUCLEOTIDE SEQUENCE [LARGE SCALE GENOMIC DNA]</scope>
    <source>
        <strain evidence="2 3">EMB320</strain>
    </source>
</reference>
<dbReference type="Gene3D" id="3.30.565.10">
    <property type="entry name" value="Histidine kinase-like ATPase, C-terminal domain"/>
    <property type="match status" value="1"/>
</dbReference>
<dbReference type="Proteomes" id="UP000487350">
    <property type="component" value="Unassembled WGS sequence"/>
</dbReference>